<keyword evidence="2" id="KW-0812">Transmembrane</keyword>
<evidence type="ECO:0000259" key="4">
    <source>
        <dbReference type="Pfam" id="PF20148"/>
    </source>
</evidence>
<proteinExistence type="predicted"/>
<evidence type="ECO:0000256" key="1">
    <source>
        <dbReference type="SAM" id="MobiDB-lite"/>
    </source>
</evidence>
<dbReference type="InterPro" id="IPR050708">
    <property type="entry name" value="T6SS_VgrG/RHS"/>
</dbReference>
<evidence type="ECO:0000256" key="2">
    <source>
        <dbReference type="SAM" id="Phobius"/>
    </source>
</evidence>
<feature type="compositionally biased region" description="Gly residues" evidence="1">
    <location>
        <begin position="1145"/>
        <end position="1155"/>
    </location>
</feature>
<feature type="domain" description="DUF6531" evidence="4">
    <location>
        <begin position="372"/>
        <end position="443"/>
    </location>
</feature>
<dbReference type="Proteomes" id="UP001499843">
    <property type="component" value="Unassembled WGS sequence"/>
</dbReference>
<dbReference type="InterPro" id="IPR045351">
    <property type="entry name" value="DUF6531"/>
</dbReference>
<sequence length="1512" mass="164152">MPGGWEILGLAGDPAPGDPAQVRALATRLLEQARLAEDNTARLNGVSANSSALNMRGDYAVKYTEALQTLPGELAKLGKAYRGAGSALSTYAGSLEQAKTQAGSALRQGQAAEEQYQGALREVRAQLPASAATGSLAEVEAAVGAADPAVQAAVRPAVARAQNAEADRGRARRIADEAAGLRGDAESRAVEEIEQALEGSGIQNKSWLEKAWDTVSTPFRSWDDFVNLARNVAMVAGIAVLIIGTGGLAGAILLGAAVVAGAVVFADTLNKYRQGKASLGQVVLDGLGVIPGGRQVGLLAQGGKAVAALGGLAAGVRAGRGTAVGLFRAGIPAGASAVRGAGLRGAMAAGAGRVSTAVGTAWQKTKQFFSKDPVHFPTGTVLLPQTDFELPGVLPLVLERTHLSGYRVGRWFGPGWASTFDQRLEVDDEGVCLASASGALLSFAHPGPDDALLPGEGPRLVLARDGDDGYQVTDPATGRTLHFAAVEEEDGDAGTAAAGRAASGMADVLPLIAITDRNGNRIDLRYTNDGILAEVAHCGGYHLDIETHAGLVVSIRLREARQTLIAYRYDEHRNLTEVINSSGLPLRFSYDEHGRMTRWTDRIGTWYAYTYDEQGRCVEGRGSDGIFDTRISYADSFTAARDSLGHETTYHHNDLLQVTQETDALGNTTHYEWDPYDRLLAETDPLGRTTRYTYDSRTLTAIIRPDGARRTFTRDDLDLPGTITDFNGHEWRLTHDERGNLTADSGNTYTYDVHGHLTSITNALGHTTTVENSLAGLPIAVTDPLGAVTRLDRDAFGRITAITDPLGNVTRQSWTVEGKPAGRTLPGGATEQWTHDPEGNLTEHLDPLGRTTRLDIGPFDLPVARTTPDGARIEFGYDTELRLTQVTNPLGLTWRYTYDSTGARTGETDFNDRTVTYRHDAAGRLVERVNGAGQAIQYKRDVLGQVVEQRSGDRVTTFAYDLAGRLTHAANPETDLRLVRDDRGRITEEICDGRSLVSVYDGAGRRVLRRTPSGAESTWQYDEAGQPAALHTAGQTMHFAHDPAGRQTLRSFGADVSLIQDWDDDSRLRDETLRTARGRVLQRRTYTYGQDGGLTGIDDLLAGRRRYDLDPAGRVTALNGLNWTERYTYDPAGQITDATWPSDGQTGGQTGGQTDGQGPRAHTGTQLRRAGHLRYEYDAQGRVVLRRRKGLSAKPRTWHYAWDADDRLTDLVTPDGSRWRYVYDPLGRRVAKERLDGTDRVEFTWDGFSLAEQSTAGRATVWEWEPAGVRPLTQAERVRDADQEWIDRQFYAITTDLAGTPSELIDAEGTLTWRARRTLWGSVAQVRSAGASCPLRFPGQYADEESGLHYNVFRYYDPASGRYTSSDPLGLSGGWNPYSYVINPETWLDPLGLSPYPARGEINPNEILFSQDTVSPRFSTGQTIEETAEALRNGTLSPAELPTIRLYERGDQLFTLDHRRLVAFQKAGLESVPYRMATPAEVTAETRRKFTTRTQGVGIQILGGEWHGPRPG</sequence>
<dbReference type="Pfam" id="PF03527">
    <property type="entry name" value="RHS"/>
    <property type="match status" value="1"/>
</dbReference>
<dbReference type="PANTHER" id="PTHR32305">
    <property type="match status" value="1"/>
</dbReference>
<dbReference type="InterPro" id="IPR006530">
    <property type="entry name" value="YD"/>
</dbReference>
<dbReference type="InterPro" id="IPR022385">
    <property type="entry name" value="Rhs_assc_core"/>
</dbReference>
<dbReference type="RefSeq" id="WP_344494858.1">
    <property type="nucleotide sequence ID" value="NZ_BAAAQX010000055.1"/>
</dbReference>
<keyword evidence="6" id="KW-1185">Reference proteome</keyword>
<accession>A0ABN3D217</accession>
<comment type="caution">
    <text evidence="5">The sequence shown here is derived from an EMBL/GenBank/DDBJ whole genome shotgun (WGS) entry which is preliminary data.</text>
</comment>
<organism evidence="5 6">
    <name type="scientific">Nonomuraea monospora</name>
    <dbReference type="NCBI Taxonomy" id="568818"/>
    <lineage>
        <taxon>Bacteria</taxon>
        <taxon>Bacillati</taxon>
        <taxon>Actinomycetota</taxon>
        <taxon>Actinomycetes</taxon>
        <taxon>Streptosporangiales</taxon>
        <taxon>Streptosporangiaceae</taxon>
        <taxon>Nonomuraea</taxon>
    </lineage>
</organism>
<feature type="domain" description="RHS protein conserved region" evidence="3">
    <location>
        <begin position="1295"/>
        <end position="1326"/>
    </location>
</feature>
<keyword evidence="2" id="KW-1133">Transmembrane helix</keyword>
<dbReference type="NCBIfam" id="TIGR01643">
    <property type="entry name" value="YD_repeat_2x"/>
    <property type="match status" value="8"/>
</dbReference>
<evidence type="ECO:0000313" key="6">
    <source>
        <dbReference type="Proteomes" id="UP001499843"/>
    </source>
</evidence>
<keyword evidence="2" id="KW-0472">Membrane</keyword>
<evidence type="ECO:0000313" key="5">
    <source>
        <dbReference type="EMBL" id="GAA2215818.1"/>
    </source>
</evidence>
<dbReference type="EMBL" id="BAAAQX010000055">
    <property type="protein sequence ID" value="GAA2215818.1"/>
    <property type="molecule type" value="Genomic_DNA"/>
</dbReference>
<feature type="region of interest" description="Disordered" evidence="1">
    <location>
        <begin position="1134"/>
        <end position="1169"/>
    </location>
</feature>
<dbReference type="PANTHER" id="PTHR32305:SF15">
    <property type="entry name" value="PROTEIN RHSA-RELATED"/>
    <property type="match status" value="1"/>
</dbReference>
<reference evidence="5 6" key="1">
    <citation type="journal article" date="2019" name="Int. J. Syst. Evol. Microbiol.">
        <title>The Global Catalogue of Microorganisms (GCM) 10K type strain sequencing project: providing services to taxonomists for standard genome sequencing and annotation.</title>
        <authorList>
            <consortium name="The Broad Institute Genomics Platform"/>
            <consortium name="The Broad Institute Genome Sequencing Center for Infectious Disease"/>
            <person name="Wu L."/>
            <person name="Ma J."/>
        </authorList>
    </citation>
    <scope>NUCLEOTIDE SEQUENCE [LARGE SCALE GENOMIC DNA]</scope>
    <source>
        <strain evidence="5 6">JCM 16114</strain>
    </source>
</reference>
<dbReference type="NCBIfam" id="TIGR03696">
    <property type="entry name" value="Rhs_assc_core"/>
    <property type="match status" value="1"/>
</dbReference>
<dbReference type="InterPro" id="IPR031325">
    <property type="entry name" value="RHS_repeat"/>
</dbReference>
<evidence type="ECO:0000259" key="3">
    <source>
        <dbReference type="Pfam" id="PF03527"/>
    </source>
</evidence>
<dbReference type="Pfam" id="PF05593">
    <property type="entry name" value="RHS_repeat"/>
    <property type="match status" value="6"/>
</dbReference>
<dbReference type="Pfam" id="PF20148">
    <property type="entry name" value="DUF6531"/>
    <property type="match status" value="1"/>
</dbReference>
<dbReference type="InterPro" id="IPR001826">
    <property type="entry name" value="RHS"/>
</dbReference>
<feature type="transmembrane region" description="Helical" evidence="2">
    <location>
        <begin position="232"/>
        <end position="265"/>
    </location>
</feature>
<dbReference type="Gene3D" id="2.180.10.10">
    <property type="entry name" value="RHS repeat-associated core"/>
    <property type="match status" value="2"/>
</dbReference>
<evidence type="ECO:0008006" key="7">
    <source>
        <dbReference type="Google" id="ProtNLM"/>
    </source>
</evidence>
<name>A0ABN3D217_9ACTN</name>
<gene>
    <name evidence="5" type="ORF">GCM10009850_112860</name>
</gene>
<feature type="region of interest" description="Disordered" evidence="1">
    <location>
        <begin position="818"/>
        <end position="839"/>
    </location>
</feature>
<protein>
    <recommendedName>
        <fullName evidence="7">RHS repeat-associated protein</fullName>
    </recommendedName>
</protein>